<evidence type="ECO:0000256" key="1">
    <source>
        <dbReference type="SAM" id="MobiDB-lite"/>
    </source>
</evidence>
<feature type="domain" description="DUF732" evidence="2">
    <location>
        <begin position="36"/>
        <end position="118"/>
    </location>
</feature>
<dbReference type="PRINTS" id="PR01217">
    <property type="entry name" value="PRICHEXTENSN"/>
</dbReference>
<dbReference type="EMBL" id="LQPQ01000257">
    <property type="protein sequence ID" value="ORW56032.1"/>
    <property type="molecule type" value="Genomic_DNA"/>
</dbReference>
<sequence>MITGTASHAGAVATATVILIGAAILRSSAAAADPNQDDQFLASLDQHGIPALENAPSLIAIAHQVCRELDRGKPADGVVEAMTTFAYNNDPSMTQYPRDRLTRTFSRFVSASVQVYCPFHQDKLASFSATAAPGSNQPTHRGAGYTHNAITSECDLQDRPPAADMTNTPASQEWTPIGVVRLPHSIVGGVSVASHYRHGPSDCTAHRDVLAPLIETIPAGETIAPKPPQIPTPLPPPANILIPPRAPAPSQPPRQPPPAPQQPPPPPQEPPPPPQEPPPPPQQPPPPQEPPPPPQEPPPPQQLEPPAAAPQPGGAAGGGGIGDGGAGSGGAGSGGGRGSGPTEPPRPMPPGIIQIAP</sequence>
<dbReference type="InterPro" id="IPR007969">
    <property type="entry name" value="DUF732"/>
</dbReference>
<protein>
    <recommendedName>
        <fullName evidence="2">DUF732 domain-containing protein</fullName>
    </recommendedName>
</protein>
<dbReference type="RefSeq" id="WP_085253453.1">
    <property type="nucleotide sequence ID" value="NZ_CAJMWI010000001.1"/>
</dbReference>
<feature type="region of interest" description="Disordered" evidence="1">
    <location>
        <begin position="221"/>
        <end position="357"/>
    </location>
</feature>
<evidence type="ECO:0000259" key="2">
    <source>
        <dbReference type="Pfam" id="PF05305"/>
    </source>
</evidence>
<dbReference type="OrthoDB" id="4752037at2"/>
<proteinExistence type="predicted"/>
<accession>A0A1X2AXJ9</accession>
<dbReference type="Pfam" id="PF05305">
    <property type="entry name" value="DUF732"/>
    <property type="match status" value="1"/>
</dbReference>
<gene>
    <name evidence="3" type="ORF">AWC22_07135</name>
</gene>
<dbReference type="Proteomes" id="UP000193087">
    <property type="component" value="Unassembled WGS sequence"/>
</dbReference>
<dbReference type="STRING" id="486698.AWC22_07135"/>
<feature type="compositionally biased region" description="Pro residues" evidence="1">
    <location>
        <begin position="225"/>
        <end position="309"/>
    </location>
</feature>
<feature type="compositionally biased region" description="Gly residues" evidence="1">
    <location>
        <begin position="314"/>
        <end position="339"/>
    </location>
</feature>
<reference evidence="3 4" key="1">
    <citation type="submission" date="2016-01" db="EMBL/GenBank/DDBJ databases">
        <title>The new phylogeny of the genus Mycobacterium.</title>
        <authorList>
            <person name="Tarcisio F."/>
            <person name="Conor M."/>
            <person name="Antonella G."/>
            <person name="Elisabetta G."/>
            <person name="Giulia F.S."/>
            <person name="Sara T."/>
            <person name="Anna F."/>
            <person name="Clotilde B."/>
            <person name="Roberto B."/>
            <person name="Veronica D.S."/>
            <person name="Fabio R."/>
            <person name="Monica P."/>
            <person name="Olivier J."/>
            <person name="Enrico T."/>
            <person name="Nicola S."/>
        </authorList>
    </citation>
    <scope>NUCLEOTIDE SEQUENCE [LARGE SCALE GENOMIC DNA]</scope>
    <source>
        <strain evidence="3 4">DSM 45176</strain>
    </source>
</reference>
<evidence type="ECO:0000313" key="4">
    <source>
        <dbReference type="Proteomes" id="UP000193087"/>
    </source>
</evidence>
<keyword evidence="4" id="KW-1185">Reference proteome</keyword>
<evidence type="ECO:0000313" key="3">
    <source>
        <dbReference type="EMBL" id="ORW56032.1"/>
    </source>
</evidence>
<organism evidence="3 4">
    <name type="scientific">Mycobacterium riyadhense</name>
    <dbReference type="NCBI Taxonomy" id="486698"/>
    <lineage>
        <taxon>Bacteria</taxon>
        <taxon>Bacillati</taxon>
        <taxon>Actinomycetota</taxon>
        <taxon>Actinomycetes</taxon>
        <taxon>Mycobacteriales</taxon>
        <taxon>Mycobacteriaceae</taxon>
        <taxon>Mycobacterium</taxon>
    </lineage>
</organism>
<comment type="caution">
    <text evidence="3">The sequence shown here is derived from an EMBL/GenBank/DDBJ whole genome shotgun (WGS) entry which is preliminary data.</text>
</comment>
<dbReference type="AlphaFoldDB" id="A0A1X2AXJ9"/>
<name>A0A1X2AXJ9_9MYCO</name>
<dbReference type="GeneID" id="93495643"/>